<evidence type="ECO:0000256" key="7">
    <source>
        <dbReference type="ARBA" id="ARBA00023212"/>
    </source>
</evidence>
<keyword evidence="3" id="KW-0344">Guanine-nucleotide releasing factor</keyword>
<protein>
    <submittedName>
        <fullName evidence="13">FYVE, RhoGEF and PH domain-containing protein 4</fullName>
    </submittedName>
</protein>
<evidence type="ECO:0000259" key="11">
    <source>
        <dbReference type="PROSITE" id="PS50010"/>
    </source>
</evidence>
<dbReference type="GO" id="GO:0008270">
    <property type="term" value="F:zinc ion binding"/>
    <property type="evidence" value="ECO:0007669"/>
    <property type="project" value="UniProtKB-KW"/>
</dbReference>
<evidence type="ECO:0000256" key="4">
    <source>
        <dbReference type="ARBA" id="ARBA00022723"/>
    </source>
</evidence>
<dbReference type="PANTHER" id="PTHR12673">
    <property type="entry name" value="FACIOGENITAL DYSPLASIA PROTEIN"/>
    <property type="match status" value="1"/>
</dbReference>
<dbReference type="GO" id="GO:0046847">
    <property type="term" value="P:filopodium assembly"/>
    <property type="evidence" value="ECO:0007669"/>
    <property type="project" value="TreeGrafter"/>
</dbReference>
<dbReference type="Proteomes" id="UP000054653">
    <property type="component" value="Unassembled WGS sequence"/>
</dbReference>
<keyword evidence="6" id="KW-0862">Zinc</keyword>
<dbReference type="InterPro" id="IPR035899">
    <property type="entry name" value="DBL_dom_sf"/>
</dbReference>
<feature type="compositionally biased region" description="Acidic residues" evidence="9">
    <location>
        <begin position="451"/>
        <end position="467"/>
    </location>
</feature>
<dbReference type="Pfam" id="PF22697">
    <property type="entry name" value="SOS1_NGEF_PH"/>
    <property type="match status" value="1"/>
</dbReference>
<dbReference type="PROSITE" id="PS50003">
    <property type="entry name" value="PH_DOMAIN"/>
    <property type="match status" value="2"/>
</dbReference>
<evidence type="ECO:0000313" key="13">
    <source>
        <dbReference type="EMBL" id="KRY48010.1"/>
    </source>
</evidence>
<dbReference type="InterPro" id="IPR011993">
    <property type="entry name" value="PH-like_dom_sf"/>
</dbReference>
<dbReference type="InterPro" id="IPR017455">
    <property type="entry name" value="Znf_FYVE-rel"/>
</dbReference>
<dbReference type="InterPro" id="IPR000219">
    <property type="entry name" value="DH_dom"/>
</dbReference>
<dbReference type="Gene3D" id="2.30.29.30">
    <property type="entry name" value="Pleckstrin-homology domain (PH domain)/Phosphotyrosine-binding domain (PTB)"/>
    <property type="match status" value="2"/>
</dbReference>
<dbReference type="OrthoDB" id="245697at2759"/>
<dbReference type="Gene3D" id="1.20.900.10">
    <property type="entry name" value="Dbl homology (DH) domain"/>
    <property type="match status" value="1"/>
</dbReference>
<feature type="domain" description="PH" evidence="10">
    <location>
        <begin position="714"/>
        <end position="812"/>
    </location>
</feature>
<feature type="compositionally biased region" description="Low complexity" evidence="9">
    <location>
        <begin position="253"/>
        <end position="266"/>
    </location>
</feature>
<feature type="domain" description="DH" evidence="11">
    <location>
        <begin position="496"/>
        <end position="684"/>
    </location>
</feature>
<dbReference type="CDD" id="cd13388">
    <property type="entry name" value="PH1_FGD1-4_like"/>
    <property type="match status" value="1"/>
</dbReference>
<dbReference type="PROSITE" id="PS50178">
    <property type="entry name" value="ZF_FYVE"/>
    <property type="match status" value="1"/>
</dbReference>
<dbReference type="GO" id="GO:0005856">
    <property type="term" value="C:cytoskeleton"/>
    <property type="evidence" value="ECO:0007669"/>
    <property type="project" value="UniProtKB-SubCell"/>
</dbReference>
<evidence type="ECO:0000256" key="5">
    <source>
        <dbReference type="ARBA" id="ARBA00022771"/>
    </source>
</evidence>
<feature type="compositionally biased region" description="Polar residues" evidence="9">
    <location>
        <begin position="267"/>
        <end position="291"/>
    </location>
</feature>
<dbReference type="InterPro" id="IPR013083">
    <property type="entry name" value="Znf_RING/FYVE/PHD"/>
</dbReference>
<dbReference type="GO" id="GO:0007010">
    <property type="term" value="P:cytoskeleton organization"/>
    <property type="evidence" value="ECO:0007669"/>
    <property type="project" value="TreeGrafter"/>
</dbReference>
<reference evidence="13 14" key="1">
    <citation type="submission" date="2015-01" db="EMBL/GenBank/DDBJ databases">
        <title>Evolution of Trichinella species and genotypes.</title>
        <authorList>
            <person name="Korhonen P.K."/>
            <person name="Edoardo P."/>
            <person name="Giuseppe L.R."/>
            <person name="Gasser R.B."/>
        </authorList>
    </citation>
    <scope>NUCLEOTIDE SEQUENCE [LARGE SCALE GENOMIC DNA]</scope>
    <source>
        <strain evidence="13">ISS120</strain>
    </source>
</reference>
<evidence type="ECO:0000313" key="14">
    <source>
        <dbReference type="Proteomes" id="UP000054653"/>
    </source>
</evidence>
<dbReference type="PANTHER" id="PTHR12673:SF241">
    <property type="entry name" value="DH DOMAIN-CONTAINING PROTEIN"/>
    <property type="match status" value="1"/>
</dbReference>
<keyword evidence="7" id="KW-0206">Cytoskeleton</keyword>
<dbReference type="InterPro" id="IPR051092">
    <property type="entry name" value="FYVE_RhoGEF_PH"/>
</dbReference>
<keyword evidence="5 8" id="KW-0863">Zinc-finger</keyword>
<feature type="domain" description="PH" evidence="10">
    <location>
        <begin position="923"/>
        <end position="1023"/>
    </location>
</feature>
<dbReference type="InterPro" id="IPR055251">
    <property type="entry name" value="SOS1_NGEF_PH"/>
</dbReference>
<dbReference type="SUPFAM" id="SSF50729">
    <property type="entry name" value="PH domain-like"/>
    <property type="match status" value="2"/>
</dbReference>
<dbReference type="GO" id="GO:0005085">
    <property type="term" value="F:guanyl-nucleotide exchange factor activity"/>
    <property type="evidence" value="ECO:0007669"/>
    <property type="project" value="UniProtKB-KW"/>
</dbReference>
<dbReference type="OMA" id="RARYEYI"/>
<evidence type="ECO:0000256" key="6">
    <source>
        <dbReference type="ARBA" id="ARBA00022833"/>
    </source>
</evidence>
<feature type="domain" description="FYVE-type" evidence="12">
    <location>
        <begin position="834"/>
        <end position="894"/>
    </location>
</feature>
<evidence type="ECO:0000259" key="12">
    <source>
        <dbReference type="PROSITE" id="PS50178"/>
    </source>
</evidence>
<dbReference type="Pfam" id="PF01363">
    <property type="entry name" value="FYVE"/>
    <property type="match status" value="1"/>
</dbReference>
<dbReference type="Pfam" id="PF00621">
    <property type="entry name" value="RhoGEF"/>
    <property type="match status" value="1"/>
</dbReference>
<feature type="region of interest" description="Disordered" evidence="9">
    <location>
        <begin position="248"/>
        <end position="306"/>
    </location>
</feature>
<evidence type="ECO:0000256" key="8">
    <source>
        <dbReference type="PROSITE-ProRule" id="PRU00091"/>
    </source>
</evidence>
<comment type="caution">
    <text evidence="13">The sequence shown here is derived from an EMBL/GenBank/DDBJ whole genome shotgun (WGS) entry which is preliminary data.</text>
</comment>
<dbReference type="EMBL" id="JYDI01000222">
    <property type="protein sequence ID" value="KRY48010.1"/>
    <property type="molecule type" value="Genomic_DNA"/>
</dbReference>
<dbReference type="PROSITE" id="PS50010">
    <property type="entry name" value="DH_2"/>
    <property type="match status" value="1"/>
</dbReference>
<dbReference type="GO" id="GO:0005737">
    <property type="term" value="C:cytoplasm"/>
    <property type="evidence" value="ECO:0007669"/>
    <property type="project" value="TreeGrafter"/>
</dbReference>
<dbReference type="CDD" id="cd00065">
    <property type="entry name" value="FYVE_like_SF"/>
    <property type="match status" value="1"/>
</dbReference>
<name>A0A0V1CFE3_TRIBR</name>
<dbReference type="InterPro" id="IPR001849">
    <property type="entry name" value="PH_domain"/>
</dbReference>
<organism evidence="13 14">
    <name type="scientific">Trichinella britovi</name>
    <name type="common">Parasitic roundworm</name>
    <dbReference type="NCBI Taxonomy" id="45882"/>
    <lineage>
        <taxon>Eukaryota</taxon>
        <taxon>Metazoa</taxon>
        <taxon>Ecdysozoa</taxon>
        <taxon>Nematoda</taxon>
        <taxon>Enoplea</taxon>
        <taxon>Dorylaimia</taxon>
        <taxon>Trichinellida</taxon>
        <taxon>Trichinellidae</taxon>
        <taxon>Trichinella</taxon>
    </lineage>
</organism>
<keyword evidence="4" id="KW-0479">Metal-binding</keyword>
<dbReference type="SMART" id="SM00233">
    <property type="entry name" value="PH"/>
    <property type="match status" value="2"/>
</dbReference>
<dbReference type="AlphaFoldDB" id="A0A0V1CFE3"/>
<sequence length="1072" mass="120890">MGKLVGLLDALLCGLDGDKLIENCSTERVVRRCLTRHIPYQPHVIVFPRLAVSEKKIREISEAVEWNDPTCGSVCVGAFKREFSQAFIVYQKLDAFSCVRHVCCGYGLETILMFAVLVLSASVYTLTPLRIGHIHLGESKIILTSHYLTTTFTDFSLEPSVDDRTVADDKSEVAVRGRLIASFWQRRMDDLDEQKRAGFSWQKSSTAGIDRPHAAPLLQDAAVASLLDLRNIGCALAFLQPDGSGSADAAVYSTSTMSSSTRTVNTDTSSSTTAQGQNPSTQTVSSKKTYNVTSRVTSTRHSSREVTLNTGGKDLASLDLADLAKELEKHQPKESNGDLAMPFLDPAQLAGVDSPAAIIFQQLLNVEKERFANLFPQLRCVRSSPAPLETTVRIIRNADGTVTRIQTVQSRSVIRCRQVTKQKGDETKSTVRAVVHYEGPGGKVRLKLEDDGSVDSEESGGEDDDDDHDHLQLSPVKLGLPSPNSDEPLAEGVPDKAFYAAQELVDTERRYVSKLILLVETFKKRIEQENSNGRLIPVQKSRALFANLDSIYAFHKHHFLPQLQNRLREWPIEQKISDVVCQQAPFLKMYSEYINNYKRATKVFEELYKKGGKFAQIVDEVERMPECENLSLVSHIIGPVQRVMRYHLLMQEYLKHLPENHCDRQDTEKALELVKSAASHANEIMRKLDKYKDLVELQEQLGCQVIELVSPSRELIKQGRLLKLSSKSDEQQTRHVFLLNDMLLVCSERKVPIHKYKLRSLLEISGMTVLEGDYLDIENTFYVRTKRKVIAFCAGTFKEKAEWMESLWSTIRELAAQHQSFRMSGRKFSKLDDRLPRKTCSLCTSTFSIFRREYTCQACRKIVCKKCCSTNKMPLAHEVGKEKRICSACFEALRADDSATQRQHRDAQNNSSTSSMWLVPANDNMLEGYLEMRSLKRPWTKSFFRLKNDFLLYRYADEKDKAPVASMPLPGIKVSLLDSRQESSGLSEWNQFVVEHKNRSYVFRCATQEEMAKWMAVLDLASKAEIPSSGSPICKNLDQCGAELQDKLLRICGKMASNIGTSESQYTGEQPI</sequence>
<dbReference type="STRING" id="45882.A0A0V1CFE3"/>
<evidence type="ECO:0000256" key="1">
    <source>
        <dbReference type="ARBA" id="ARBA00004245"/>
    </source>
</evidence>
<dbReference type="Pfam" id="PF00169">
    <property type="entry name" value="PH"/>
    <property type="match status" value="1"/>
</dbReference>
<dbReference type="SMART" id="SM00064">
    <property type="entry name" value="FYVE"/>
    <property type="match status" value="1"/>
</dbReference>
<accession>A0A0V1CFE3</accession>
<evidence type="ECO:0000259" key="10">
    <source>
        <dbReference type="PROSITE" id="PS50003"/>
    </source>
</evidence>
<gene>
    <name evidence="13" type="primary">FGD4</name>
    <name evidence="13" type="ORF">T03_6869</name>
</gene>
<keyword evidence="14" id="KW-1185">Reference proteome</keyword>
<dbReference type="SUPFAM" id="SSF48065">
    <property type="entry name" value="DBL homology domain (DH-domain)"/>
    <property type="match status" value="1"/>
</dbReference>
<evidence type="ECO:0000256" key="3">
    <source>
        <dbReference type="ARBA" id="ARBA00022658"/>
    </source>
</evidence>
<keyword evidence="2" id="KW-0963">Cytoplasm</keyword>
<proteinExistence type="predicted"/>
<dbReference type="SMART" id="SM00325">
    <property type="entry name" value="RhoGEF"/>
    <property type="match status" value="1"/>
</dbReference>
<evidence type="ECO:0000256" key="9">
    <source>
        <dbReference type="SAM" id="MobiDB-lite"/>
    </source>
</evidence>
<dbReference type="InterPro" id="IPR000306">
    <property type="entry name" value="Znf_FYVE"/>
</dbReference>
<dbReference type="Gene3D" id="3.30.40.10">
    <property type="entry name" value="Zinc/RING finger domain, C3HC4 (zinc finger)"/>
    <property type="match status" value="1"/>
</dbReference>
<dbReference type="CDD" id="cd00160">
    <property type="entry name" value="RhoGEF"/>
    <property type="match status" value="1"/>
</dbReference>
<comment type="subcellular location">
    <subcellularLocation>
        <location evidence="1">Cytoplasm</location>
        <location evidence="1">Cytoskeleton</location>
    </subcellularLocation>
</comment>
<evidence type="ECO:0000256" key="2">
    <source>
        <dbReference type="ARBA" id="ARBA00022490"/>
    </source>
</evidence>
<feature type="region of interest" description="Disordered" evidence="9">
    <location>
        <begin position="445"/>
        <end position="491"/>
    </location>
</feature>